<comment type="similarity">
    <text evidence="1 7 8">Belongs to the NAD-dependent glycerol-3-phosphate dehydrogenase family.</text>
</comment>
<evidence type="ECO:0000313" key="12">
    <source>
        <dbReference type="EMBL" id="GLQ00760.1"/>
    </source>
</evidence>
<sequence length="362" mass="38783">MRDKLKKQEQKRRINIQETAVSEQANLLPTLVLGAGAWGTALAMAMARNGHETWLWGRDKLHCAEMQTSRENAKYLPGIAFPDALSVVDDVHKALQNCGHVLISVPSKAFVESLQMIKPVLAATTPVSWATKGLAPDTGELLYDVARSVLGENHPLAVISGPSFAAEVAANLPTAFTVASEDGDFAKQLAGLFHSPTLRVYTTYDVLGVQIGGTVKNVLAISAGISDGLGYGANARAALITRGMAEIRRLAAALGAETETLFGLSGIGDLILTCTDDQSRNRQLGLAIGRGLSVDDAVKFVGKTVEGMHAAREVMLRARQADIEMPIVEQVCKILFEGYDPRESVQALLCREQKAELTPPVN</sequence>
<feature type="binding site" evidence="7">
    <location>
        <position position="132"/>
    </location>
    <ligand>
        <name>NADPH</name>
        <dbReference type="ChEBI" id="CHEBI:57783"/>
    </ligand>
</feature>
<feature type="binding site" evidence="7">
    <location>
        <position position="132"/>
    </location>
    <ligand>
        <name>sn-glycerol 3-phosphate</name>
        <dbReference type="ChEBI" id="CHEBI:57597"/>
    </ligand>
</feature>
<feature type="binding site" evidence="7">
    <location>
        <position position="38"/>
    </location>
    <ligand>
        <name>NADPH</name>
        <dbReference type="ChEBI" id="CHEBI:57783"/>
    </ligand>
</feature>
<keyword evidence="7" id="KW-0521">NADP</keyword>
<keyword evidence="6 7" id="KW-1208">Phospholipid metabolism</keyword>
<feature type="active site" description="Proton acceptor" evidence="7">
    <location>
        <position position="216"/>
    </location>
</feature>
<dbReference type="InterPro" id="IPR011128">
    <property type="entry name" value="G3P_DH_NAD-dep_N"/>
</dbReference>
<protein>
    <recommendedName>
        <fullName evidence="7">Glycerol-3-phosphate dehydrogenase [NAD(P)+]</fullName>
        <ecNumber evidence="7">1.1.1.94</ecNumber>
    </recommendedName>
    <alternativeName>
        <fullName evidence="7">NAD(P)(+)-dependent glycerol-3-phosphate dehydrogenase</fullName>
    </alternativeName>
    <alternativeName>
        <fullName evidence="7">NAD(P)H-dependent dihydroxyacetone-phosphate reductase</fullName>
    </alternativeName>
</protein>
<keyword evidence="7" id="KW-0547">Nucleotide-binding</keyword>
<reference evidence="12" key="1">
    <citation type="journal article" date="2014" name="Int. J. Syst. Evol. Microbiol.">
        <title>Complete genome of a new Firmicutes species belonging to the dominant human colonic microbiota ('Ruminococcus bicirculans') reveals two chromosomes and a selective capacity to utilize plant glucans.</title>
        <authorList>
            <consortium name="NISC Comparative Sequencing Program"/>
            <person name="Wegmann U."/>
            <person name="Louis P."/>
            <person name="Goesmann A."/>
            <person name="Henrissat B."/>
            <person name="Duncan S.H."/>
            <person name="Flint H.J."/>
        </authorList>
    </citation>
    <scope>NUCLEOTIDE SEQUENCE</scope>
    <source>
        <strain evidence="12">NBRC 102424</strain>
    </source>
</reference>
<dbReference type="HAMAP" id="MF_00394">
    <property type="entry name" value="NAD_Glyc3P_dehydrog"/>
    <property type="match status" value="1"/>
</dbReference>
<comment type="caution">
    <text evidence="12">The sequence shown here is derived from an EMBL/GenBank/DDBJ whole genome shotgun (WGS) entry which is preliminary data.</text>
</comment>
<evidence type="ECO:0000256" key="3">
    <source>
        <dbReference type="ARBA" id="ARBA00023002"/>
    </source>
</evidence>
<feature type="binding site" evidence="7">
    <location>
        <position position="280"/>
    </location>
    <ligand>
        <name>NADPH</name>
        <dbReference type="ChEBI" id="CHEBI:57783"/>
    </ligand>
</feature>
<dbReference type="PRINTS" id="PR00077">
    <property type="entry name" value="GPDHDRGNASE"/>
</dbReference>
<feature type="binding site" evidence="7">
    <location>
        <position position="216"/>
    </location>
    <ligand>
        <name>sn-glycerol 3-phosphate</name>
        <dbReference type="ChEBI" id="CHEBI:57597"/>
    </ligand>
</feature>
<dbReference type="SUPFAM" id="SSF51735">
    <property type="entry name" value="NAD(P)-binding Rossmann-fold domains"/>
    <property type="match status" value="1"/>
</dbReference>
<dbReference type="Pfam" id="PF07479">
    <property type="entry name" value="NAD_Gly3P_dh_C"/>
    <property type="match status" value="1"/>
</dbReference>
<keyword evidence="7" id="KW-0963">Cytoplasm</keyword>
<dbReference type="EMBL" id="BSND01000013">
    <property type="protein sequence ID" value="GLQ00760.1"/>
    <property type="molecule type" value="Genomic_DNA"/>
</dbReference>
<keyword evidence="13" id="KW-1185">Reference proteome</keyword>
<evidence type="ECO:0000256" key="1">
    <source>
        <dbReference type="ARBA" id="ARBA00011009"/>
    </source>
</evidence>
<comment type="catalytic activity">
    <reaction evidence="7">
        <text>sn-glycerol 3-phosphate + NAD(+) = dihydroxyacetone phosphate + NADH + H(+)</text>
        <dbReference type="Rhea" id="RHEA:11092"/>
        <dbReference type="ChEBI" id="CHEBI:15378"/>
        <dbReference type="ChEBI" id="CHEBI:57540"/>
        <dbReference type="ChEBI" id="CHEBI:57597"/>
        <dbReference type="ChEBI" id="CHEBI:57642"/>
        <dbReference type="ChEBI" id="CHEBI:57945"/>
        <dbReference type="EC" id="1.1.1.94"/>
    </reaction>
</comment>
<keyword evidence="2 7" id="KW-0444">Lipid biosynthesis</keyword>
<dbReference type="SUPFAM" id="SSF48179">
    <property type="entry name" value="6-phosphogluconate dehydrogenase C-terminal domain-like"/>
    <property type="match status" value="1"/>
</dbReference>
<evidence type="ECO:0000256" key="7">
    <source>
        <dbReference type="HAMAP-Rule" id="MF_00394"/>
    </source>
</evidence>
<comment type="catalytic activity">
    <reaction evidence="7 9">
        <text>sn-glycerol 3-phosphate + NADP(+) = dihydroxyacetone phosphate + NADPH + H(+)</text>
        <dbReference type="Rhea" id="RHEA:11096"/>
        <dbReference type="ChEBI" id="CHEBI:15378"/>
        <dbReference type="ChEBI" id="CHEBI:57597"/>
        <dbReference type="ChEBI" id="CHEBI:57642"/>
        <dbReference type="ChEBI" id="CHEBI:57783"/>
        <dbReference type="ChEBI" id="CHEBI:58349"/>
        <dbReference type="EC" id="1.1.1.94"/>
    </reaction>
</comment>
<evidence type="ECO:0000256" key="9">
    <source>
        <dbReference type="RuleBase" id="RU000439"/>
    </source>
</evidence>
<keyword evidence="3 7" id="KW-0560">Oxidoreductase</keyword>
<comment type="function">
    <text evidence="7">Catalyzes the reduction of the glycolytic intermediate dihydroxyacetone phosphate (DHAP) to sn-glycerol 3-phosphate (G3P), the key precursor for phospholipid synthesis.</text>
</comment>
<organism evidence="12 13">
    <name type="scientific">Methylophaga thalassica</name>
    <dbReference type="NCBI Taxonomy" id="40223"/>
    <lineage>
        <taxon>Bacteria</taxon>
        <taxon>Pseudomonadati</taxon>
        <taxon>Pseudomonadota</taxon>
        <taxon>Gammaproteobacteria</taxon>
        <taxon>Thiotrichales</taxon>
        <taxon>Piscirickettsiaceae</taxon>
        <taxon>Methylophaga</taxon>
    </lineage>
</organism>
<dbReference type="Gene3D" id="1.10.1040.10">
    <property type="entry name" value="N-(1-d-carboxylethyl)-l-norvaline Dehydrogenase, domain 2"/>
    <property type="match status" value="1"/>
</dbReference>
<comment type="subcellular location">
    <subcellularLocation>
        <location evidence="7">Cytoplasm</location>
    </subcellularLocation>
</comment>
<evidence type="ECO:0000313" key="13">
    <source>
        <dbReference type="Proteomes" id="UP001161423"/>
    </source>
</evidence>
<feature type="binding site" evidence="7">
    <location>
        <position position="161"/>
    </location>
    <ligand>
        <name>sn-glycerol 3-phosphate</name>
        <dbReference type="ChEBI" id="CHEBI:57597"/>
    </ligand>
</feature>
<feature type="domain" description="Glycerol-3-phosphate dehydrogenase NAD-dependent N-terminal" evidence="10">
    <location>
        <begin position="32"/>
        <end position="185"/>
    </location>
</feature>
<evidence type="ECO:0000256" key="8">
    <source>
        <dbReference type="RuleBase" id="RU000437"/>
    </source>
</evidence>
<feature type="binding site" evidence="7">
    <location>
        <position position="281"/>
    </location>
    <ligand>
        <name>sn-glycerol 3-phosphate</name>
        <dbReference type="ChEBI" id="CHEBI:57597"/>
    </ligand>
</feature>
<keyword evidence="5 7" id="KW-0594">Phospholipid biosynthesis</keyword>
<dbReference type="PIRSF" id="PIRSF000114">
    <property type="entry name" value="Glycerol-3-P_dh"/>
    <property type="match status" value="1"/>
</dbReference>
<dbReference type="NCBIfam" id="NF000940">
    <property type="entry name" value="PRK00094.1-2"/>
    <property type="match status" value="1"/>
</dbReference>
<dbReference type="EC" id="1.1.1.94" evidence="7"/>
<feature type="binding site" evidence="7">
    <location>
        <position position="269"/>
    </location>
    <ligand>
        <name>sn-glycerol 3-phosphate</name>
        <dbReference type="ChEBI" id="CHEBI:57597"/>
    </ligand>
</feature>
<dbReference type="PANTHER" id="PTHR11728:SF1">
    <property type="entry name" value="GLYCEROL-3-PHOSPHATE DEHYDROGENASE [NAD(+)] 2, CHLOROPLASTIC"/>
    <property type="match status" value="1"/>
</dbReference>
<feature type="binding site" evidence="7">
    <location>
        <position position="280"/>
    </location>
    <ligand>
        <name>sn-glycerol 3-phosphate</name>
        <dbReference type="ChEBI" id="CHEBI:57597"/>
    </ligand>
</feature>
<keyword evidence="4 7" id="KW-0443">Lipid metabolism</keyword>
<evidence type="ECO:0000256" key="5">
    <source>
        <dbReference type="ARBA" id="ARBA00023209"/>
    </source>
</evidence>
<comment type="caution">
    <text evidence="7">Lacks conserved residue(s) required for the propagation of feature annotation.</text>
</comment>
<feature type="binding site" evidence="7">
    <location>
        <position position="58"/>
    </location>
    <ligand>
        <name>NADPH</name>
        <dbReference type="ChEBI" id="CHEBI:57783"/>
    </ligand>
</feature>
<keyword evidence="7 8" id="KW-0520">NAD</keyword>
<feature type="domain" description="Glycerol-3-phosphate dehydrogenase NAD-dependent C-terminal" evidence="11">
    <location>
        <begin position="205"/>
        <end position="345"/>
    </location>
</feature>
<gene>
    <name evidence="7 12" type="primary">gpsA</name>
    <name evidence="12" type="ORF">GCM10007891_26130</name>
</gene>
<feature type="binding site" evidence="7">
    <location>
        <position position="165"/>
    </location>
    <ligand>
        <name>NADPH</name>
        <dbReference type="ChEBI" id="CHEBI:57783"/>
    </ligand>
</feature>
<feature type="binding site" evidence="7">
    <location>
        <position position="279"/>
    </location>
    <ligand>
        <name>sn-glycerol 3-phosphate</name>
        <dbReference type="ChEBI" id="CHEBI:57597"/>
    </ligand>
</feature>
<evidence type="ECO:0000256" key="2">
    <source>
        <dbReference type="ARBA" id="ARBA00022516"/>
    </source>
</evidence>
<dbReference type="Proteomes" id="UP001161423">
    <property type="component" value="Unassembled WGS sequence"/>
</dbReference>
<feature type="binding site" evidence="7">
    <location>
        <position position="163"/>
    </location>
    <ligand>
        <name>sn-glycerol 3-phosphate</name>
        <dbReference type="ChEBI" id="CHEBI:57597"/>
    </ligand>
</feature>
<proteinExistence type="inferred from homology"/>
<comment type="pathway">
    <text evidence="7">Membrane lipid metabolism; glycerophospholipid metabolism.</text>
</comment>
<feature type="binding site" evidence="7">
    <location>
        <position position="75"/>
    </location>
    <ligand>
        <name>NADPH</name>
        <dbReference type="ChEBI" id="CHEBI:57783"/>
    </ligand>
</feature>
<dbReference type="RefSeq" id="WP_284723600.1">
    <property type="nucleotide sequence ID" value="NZ_BSND01000013.1"/>
</dbReference>
<accession>A0ABQ5TZP3</accession>
<evidence type="ECO:0000259" key="11">
    <source>
        <dbReference type="Pfam" id="PF07479"/>
    </source>
</evidence>
<dbReference type="PROSITE" id="PS00957">
    <property type="entry name" value="NAD_G3PDH"/>
    <property type="match status" value="1"/>
</dbReference>
<evidence type="ECO:0000256" key="4">
    <source>
        <dbReference type="ARBA" id="ARBA00023098"/>
    </source>
</evidence>
<dbReference type="InterPro" id="IPR006109">
    <property type="entry name" value="G3P_DH_NAD-dep_C"/>
</dbReference>
<dbReference type="PANTHER" id="PTHR11728">
    <property type="entry name" value="GLYCEROL-3-PHOSPHATE DEHYDROGENASE"/>
    <property type="match status" value="1"/>
</dbReference>
<dbReference type="InterPro" id="IPR013328">
    <property type="entry name" value="6PGD_dom2"/>
</dbReference>
<reference evidence="12" key="2">
    <citation type="submission" date="2023-01" db="EMBL/GenBank/DDBJ databases">
        <title>Draft genome sequence of Methylophaga thalassica strain NBRC 102424.</title>
        <authorList>
            <person name="Sun Q."/>
            <person name="Mori K."/>
        </authorList>
    </citation>
    <scope>NUCLEOTIDE SEQUENCE</scope>
    <source>
        <strain evidence="12">NBRC 102424</strain>
    </source>
</reference>
<dbReference type="InterPro" id="IPR008927">
    <property type="entry name" value="6-PGluconate_DH-like_C_sf"/>
</dbReference>
<dbReference type="Pfam" id="PF01210">
    <property type="entry name" value="NAD_Gly3P_dh_N"/>
    <property type="match status" value="1"/>
</dbReference>
<dbReference type="InterPro" id="IPR036291">
    <property type="entry name" value="NAD(P)-bd_dom_sf"/>
</dbReference>
<dbReference type="NCBIfam" id="NF000942">
    <property type="entry name" value="PRK00094.1-4"/>
    <property type="match status" value="1"/>
</dbReference>
<evidence type="ECO:0000259" key="10">
    <source>
        <dbReference type="Pfam" id="PF01210"/>
    </source>
</evidence>
<dbReference type="Gene3D" id="3.40.50.720">
    <property type="entry name" value="NAD(P)-binding Rossmann-like Domain"/>
    <property type="match status" value="1"/>
</dbReference>
<feature type="binding site" evidence="7">
    <location>
        <position position="306"/>
    </location>
    <ligand>
        <name>NADPH</name>
        <dbReference type="ChEBI" id="CHEBI:57783"/>
    </ligand>
</feature>
<evidence type="ECO:0000256" key="6">
    <source>
        <dbReference type="ARBA" id="ARBA00023264"/>
    </source>
</evidence>
<dbReference type="InterPro" id="IPR006168">
    <property type="entry name" value="G3P_DH_NAD-dep"/>
</dbReference>
<name>A0ABQ5TZP3_9GAMM</name>